<dbReference type="Proteomes" id="UP000260780">
    <property type="component" value="Unassembled WGS sequence"/>
</dbReference>
<name>A0A3E4WDS4_9BACT</name>
<dbReference type="AlphaFoldDB" id="A0A3E4WDS4"/>
<reference evidence="4 5" key="1">
    <citation type="submission" date="2018-08" db="EMBL/GenBank/DDBJ databases">
        <title>A genome reference for cultivated species of the human gut microbiota.</title>
        <authorList>
            <person name="Zou Y."/>
            <person name="Xue W."/>
            <person name="Luo G."/>
        </authorList>
    </citation>
    <scope>NUCLEOTIDE SEQUENCE [LARGE SCALE GENOMIC DNA]</scope>
    <source>
        <strain evidence="3 4">OM08-14</strain>
        <strain evidence="2 5">TF10-3AC</strain>
    </source>
</reference>
<dbReference type="Proteomes" id="UP000260862">
    <property type="component" value="Unassembled WGS sequence"/>
</dbReference>
<dbReference type="InterPro" id="IPR032342">
    <property type="entry name" value="DUF4861"/>
</dbReference>
<dbReference type="EMBL" id="QSTF01000017">
    <property type="protein sequence ID" value="RGM40350.1"/>
    <property type="molecule type" value="Genomic_DNA"/>
</dbReference>
<sequence length="407" mass="46068">MKKFPTLCLAFIYSGSMLCAQTAEKTIKVIVENPWNTAKTDEPVVIDIHSLNTGFTVKSAVVKEGNNEIPSQLDDLNFDLRADELAFVTNLPAQSKKVFTLTLSSVKTNKTYPARVFAEMLFRTAKSNEYAHGTAVYAPGDSYTYTILQHHGIAFESELVAYRIYFNEKQTTDLYGKFNKGLEIEESMFYPTDEQLQKGFGDDVILVRGSCGAGTLRGWDGSQATDIQPVAFRGQRLIASGPVRTIADAEVKGWEYQGKELNMINRYTLYAGHRDAQVDVLFDQPLDKETFCTGVQNIGYSATMYSDHEGLVASWGTDWPVGDTIKYKKETVGLATYIPKKYIRKEAKDKENFLYTVSAPQEKSFRYYTMFTSRKETFGFPDSNTWFSYAQEWKKSLEQPCKITIEK</sequence>
<gene>
    <name evidence="3" type="ORF">DXC17_08160</name>
    <name evidence="2" type="ORF">DXD04_08350</name>
</gene>
<dbReference type="EMBL" id="QSQT01000013">
    <property type="protein sequence ID" value="RGK55993.1"/>
    <property type="molecule type" value="Genomic_DNA"/>
</dbReference>
<evidence type="ECO:0000256" key="1">
    <source>
        <dbReference type="SAM" id="SignalP"/>
    </source>
</evidence>
<dbReference type="RefSeq" id="WP_117672545.1">
    <property type="nucleotide sequence ID" value="NZ_CABOGR010000013.1"/>
</dbReference>
<organism evidence="3 4">
    <name type="scientific">Phocaeicola plebeius</name>
    <dbReference type="NCBI Taxonomy" id="310297"/>
    <lineage>
        <taxon>Bacteria</taxon>
        <taxon>Pseudomonadati</taxon>
        <taxon>Bacteroidota</taxon>
        <taxon>Bacteroidia</taxon>
        <taxon>Bacteroidales</taxon>
        <taxon>Bacteroidaceae</taxon>
        <taxon>Phocaeicola</taxon>
    </lineage>
</organism>
<keyword evidence="1" id="KW-0732">Signal</keyword>
<dbReference type="Pfam" id="PF16153">
    <property type="entry name" value="DUF4861"/>
    <property type="match status" value="1"/>
</dbReference>
<proteinExistence type="predicted"/>
<evidence type="ECO:0000313" key="5">
    <source>
        <dbReference type="Proteomes" id="UP000260862"/>
    </source>
</evidence>
<feature type="signal peptide" evidence="1">
    <location>
        <begin position="1"/>
        <end position="22"/>
    </location>
</feature>
<comment type="caution">
    <text evidence="3">The sequence shown here is derived from an EMBL/GenBank/DDBJ whole genome shotgun (WGS) entry which is preliminary data.</text>
</comment>
<keyword evidence="5" id="KW-1185">Reference proteome</keyword>
<dbReference type="STRING" id="310297.BHV76_07365"/>
<accession>A0A3E4WDS4</accession>
<evidence type="ECO:0000313" key="2">
    <source>
        <dbReference type="EMBL" id="RGK55993.1"/>
    </source>
</evidence>
<feature type="chain" id="PRO_5041810621" evidence="1">
    <location>
        <begin position="23"/>
        <end position="407"/>
    </location>
</feature>
<evidence type="ECO:0000313" key="3">
    <source>
        <dbReference type="EMBL" id="RGM40350.1"/>
    </source>
</evidence>
<evidence type="ECO:0000313" key="4">
    <source>
        <dbReference type="Proteomes" id="UP000260780"/>
    </source>
</evidence>
<protein>
    <submittedName>
        <fullName evidence="3">DUF4861 domain-containing protein</fullName>
    </submittedName>
</protein>